<feature type="transmembrane region" description="Helical" evidence="7">
    <location>
        <begin position="51"/>
        <end position="69"/>
    </location>
</feature>
<evidence type="ECO:0000256" key="4">
    <source>
        <dbReference type="ARBA" id="ARBA00022692"/>
    </source>
</evidence>
<feature type="transmembrane region" description="Helical" evidence="7">
    <location>
        <begin position="229"/>
        <end position="254"/>
    </location>
</feature>
<dbReference type="Gene3D" id="1.20.1250.20">
    <property type="entry name" value="MFS general substrate transporter like domains"/>
    <property type="match status" value="1"/>
</dbReference>
<feature type="transmembrane region" description="Helical" evidence="7">
    <location>
        <begin position="299"/>
        <end position="316"/>
    </location>
</feature>
<dbReference type="CDD" id="cd06173">
    <property type="entry name" value="MFS_MefA_like"/>
    <property type="match status" value="1"/>
</dbReference>
<feature type="transmembrane region" description="Helical" evidence="7">
    <location>
        <begin position="395"/>
        <end position="412"/>
    </location>
</feature>
<keyword evidence="10" id="KW-1185">Reference proteome</keyword>
<feature type="transmembrane region" description="Helical" evidence="7">
    <location>
        <begin position="89"/>
        <end position="108"/>
    </location>
</feature>
<keyword evidence="5 7" id="KW-1133">Transmembrane helix</keyword>
<reference evidence="9 10" key="1">
    <citation type="submission" date="2017-05" db="EMBL/GenBank/DDBJ databases">
        <authorList>
            <person name="Song R."/>
            <person name="Chenine A.L."/>
            <person name="Ruprecht R.M."/>
        </authorList>
    </citation>
    <scope>NUCLEOTIDE SEQUENCE [LARGE SCALE GENOMIC DNA]</scope>
    <source>
        <strain evidence="9 10">CECT 8663</strain>
    </source>
</reference>
<dbReference type="InterPro" id="IPR020846">
    <property type="entry name" value="MFS_dom"/>
</dbReference>
<organism evidence="9 10">
    <name type="scientific">Pelagimonas varians</name>
    <dbReference type="NCBI Taxonomy" id="696760"/>
    <lineage>
        <taxon>Bacteria</taxon>
        <taxon>Pseudomonadati</taxon>
        <taxon>Pseudomonadota</taxon>
        <taxon>Alphaproteobacteria</taxon>
        <taxon>Rhodobacterales</taxon>
        <taxon>Roseobacteraceae</taxon>
        <taxon>Pelagimonas</taxon>
    </lineage>
</organism>
<keyword evidence="2" id="KW-0813">Transport</keyword>
<dbReference type="EMBL" id="FXYH01000002">
    <property type="protein sequence ID" value="SMX36586.1"/>
    <property type="molecule type" value="Genomic_DNA"/>
</dbReference>
<evidence type="ECO:0000256" key="3">
    <source>
        <dbReference type="ARBA" id="ARBA00022475"/>
    </source>
</evidence>
<accession>A0A238K3R3</accession>
<sequence>MALVRHVPMSLFSRNPGYARLLSASAVTNLGDGVSALAFPWLATLITRDPLLIALVGAAVRLPWLLFSIPAGVITDRGDRKQLILRSDWLRFGLTLGVIALILSVADFPPANGGLYIAALAGLAFMLGSAEVLRDNAAQTLLPSIVQPDDLEAANGRLWTVENVMGHFIGPPLAGVLIALALPLPFVLDAASFAIAAVLVGGLAIQTREARVQRSPVSEAREAWTWMRAHPVVLQLALMLGLLNGLSIMGMTLVVLVSQEILGLDAAAHGLLLTAAACGGVTGGVLGPKVIKRLGQGRSLWLALVMFPLPMFAIALTSSPFVVAGALFVESVAALLWNIVTVSYRQRMIPDDLLGRVNSVYRFFGWGGIPIGAVLGGAVVAFFEPSLGRELALRLPYWGAGFGMAGLAIYGLRRLRI</sequence>
<dbReference type="Proteomes" id="UP000220836">
    <property type="component" value="Unassembled WGS sequence"/>
</dbReference>
<feature type="transmembrane region" description="Helical" evidence="7">
    <location>
        <begin position="114"/>
        <end position="133"/>
    </location>
</feature>
<evidence type="ECO:0000259" key="8">
    <source>
        <dbReference type="PROSITE" id="PS50850"/>
    </source>
</evidence>
<feature type="transmembrane region" description="Helical" evidence="7">
    <location>
        <begin position="21"/>
        <end position="39"/>
    </location>
</feature>
<keyword evidence="3" id="KW-1003">Cell membrane</keyword>
<dbReference type="InterPro" id="IPR036259">
    <property type="entry name" value="MFS_trans_sf"/>
</dbReference>
<feature type="transmembrane region" description="Helical" evidence="7">
    <location>
        <begin position="363"/>
        <end position="383"/>
    </location>
</feature>
<gene>
    <name evidence="9" type="ORF">PEV8663_00857</name>
</gene>
<evidence type="ECO:0000256" key="7">
    <source>
        <dbReference type="SAM" id="Phobius"/>
    </source>
</evidence>
<dbReference type="RefSeq" id="WP_245910719.1">
    <property type="nucleotide sequence ID" value="NZ_FXYH01000002.1"/>
</dbReference>
<dbReference type="PANTHER" id="PTHR23513">
    <property type="entry name" value="INTEGRAL MEMBRANE EFFLUX PROTEIN-RELATED"/>
    <property type="match status" value="1"/>
</dbReference>
<dbReference type="Pfam" id="PF05977">
    <property type="entry name" value="MFS_3"/>
    <property type="match status" value="1"/>
</dbReference>
<feature type="transmembrane region" description="Helical" evidence="7">
    <location>
        <begin position="266"/>
        <end position="287"/>
    </location>
</feature>
<evidence type="ECO:0000313" key="10">
    <source>
        <dbReference type="Proteomes" id="UP000220836"/>
    </source>
</evidence>
<dbReference type="InterPro" id="IPR010290">
    <property type="entry name" value="TM_effector"/>
</dbReference>
<evidence type="ECO:0000256" key="1">
    <source>
        <dbReference type="ARBA" id="ARBA00004651"/>
    </source>
</evidence>
<keyword evidence="4 7" id="KW-0812">Transmembrane</keyword>
<dbReference type="PROSITE" id="PS50850">
    <property type="entry name" value="MFS"/>
    <property type="match status" value="1"/>
</dbReference>
<feature type="transmembrane region" description="Helical" evidence="7">
    <location>
        <begin position="190"/>
        <end position="208"/>
    </location>
</feature>
<evidence type="ECO:0000313" key="9">
    <source>
        <dbReference type="EMBL" id="SMX36586.1"/>
    </source>
</evidence>
<feature type="domain" description="Major facilitator superfamily (MFS) profile" evidence="8">
    <location>
        <begin position="233"/>
        <end position="417"/>
    </location>
</feature>
<feature type="transmembrane region" description="Helical" evidence="7">
    <location>
        <begin position="322"/>
        <end position="342"/>
    </location>
</feature>
<comment type="subcellular location">
    <subcellularLocation>
        <location evidence="1">Cell membrane</location>
        <topology evidence="1">Multi-pass membrane protein</topology>
    </subcellularLocation>
</comment>
<dbReference type="AlphaFoldDB" id="A0A238K3R3"/>
<dbReference type="PANTHER" id="PTHR23513:SF6">
    <property type="entry name" value="MAJOR FACILITATOR SUPERFAMILY ASSOCIATED DOMAIN-CONTAINING PROTEIN"/>
    <property type="match status" value="1"/>
</dbReference>
<name>A0A238K3R3_9RHOB</name>
<dbReference type="SUPFAM" id="SSF103473">
    <property type="entry name" value="MFS general substrate transporter"/>
    <property type="match status" value="1"/>
</dbReference>
<dbReference type="GO" id="GO:0005886">
    <property type="term" value="C:plasma membrane"/>
    <property type="evidence" value="ECO:0007669"/>
    <property type="project" value="UniProtKB-SubCell"/>
</dbReference>
<feature type="transmembrane region" description="Helical" evidence="7">
    <location>
        <begin position="164"/>
        <end position="184"/>
    </location>
</feature>
<keyword evidence="6 7" id="KW-0472">Membrane</keyword>
<protein>
    <submittedName>
        <fullName evidence="9">Enterobactin exporter EntS</fullName>
    </submittedName>
</protein>
<evidence type="ECO:0000256" key="6">
    <source>
        <dbReference type="ARBA" id="ARBA00023136"/>
    </source>
</evidence>
<evidence type="ECO:0000256" key="5">
    <source>
        <dbReference type="ARBA" id="ARBA00022989"/>
    </source>
</evidence>
<proteinExistence type="predicted"/>
<dbReference type="GO" id="GO:0022857">
    <property type="term" value="F:transmembrane transporter activity"/>
    <property type="evidence" value="ECO:0007669"/>
    <property type="project" value="InterPro"/>
</dbReference>
<evidence type="ECO:0000256" key="2">
    <source>
        <dbReference type="ARBA" id="ARBA00022448"/>
    </source>
</evidence>